<dbReference type="GO" id="GO:0047304">
    <property type="term" value="F:2-aminoethylphosphonate-pyruvate transaminase activity"/>
    <property type="evidence" value="ECO:0007669"/>
    <property type="project" value="UniProtKB-UniRule"/>
</dbReference>
<dbReference type="AlphaFoldDB" id="A0A6P1ZJ52"/>
<dbReference type="PANTHER" id="PTHR42778:SF1">
    <property type="entry name" value="2-AMINOETHYLPHOSPHONATE--PYRUVATE TRANSAMINASE"/>
    <property type="match status" value="1"/>
</dbReference>
<dbReference type="Gene3D" id="3.90.1150.10">
    <property type="entry name" value="Aspartate Aminotransferase, domain 1"/>
    <property type="match status" value="1"/>
</dbReference>
<keyword evidence="4 10" id="KW-0663">Pyridoxal phosphate</keyword>
<dbReference type="NCBIfam" id="NF010006">
    <property type="entry name" value="PRK13479.1"/>
    <property type="match status" value="1"/>
</dbReference>
<evidence type="ECO:0000313" key="13">
    <source>
        <dbReference type="Proteomes" id="UP000434052"/>
    </source>
</evidence>
<dbReference type="Pfam" id="PF00266">
    <property type="entry name" value="Aminotran_5"/>
    <property type="match status" value="1"/>
</dbReference>
<keyword evidence="3 12" id="KW-0808">Transferase</keyword>
<evidence type="ECO:0000256" key="4">
    <source>
        <dbReference type="ARBA" id="ARBA00022898"/>
    </source>
</evidence>
<evidence type="ECO:0000256" key="7">
    <source>
        <dbReference type="ARBA" id="ARBA00049460"/>
    </source>
</evidence>
<dbReference type="NCBIfam" id="TIGR03301">
    <property type="entry name" value="PhnW-AepZ"/>
    <property type="match status" value="1"/>
</dbReference>
<dbReference type="InterPro" id="IPR000192">
    <property type="entry name" value="Aminotrans_V_dom"/>
</dbReference>
<evidence type="ECO:0000313" key="12">
    <source>
        <dbReference type="EMBL" id="TVM33784.1"/>
    </source>
</evidence>
<name>A0A6P1ZJ52_9BACT</name>
<accession>A0A6P1ZJ52</accession>
<reference evidence="12 13" key="1">
    <citation type="submission" date="2018-06" db="EMBL/GenBank/DDBJ databases">
        <title>Complete genome of Desulfovibrio marinus P48SEP.</title>
        <authorList>
            <person name="Crispim J.S."/>
            <person name="Vidigal P.M.P."/>
            <person name="Silva L.C.F."/>
            <person name="Araujo L.C."/>
            <person name="Laguardia C.N."/>
            <person name="Dias R.S."/>
            <person name="Sousa M.P."/>
            <person name="Paula S.O."/>
            <person name="Silva C."/>
        </authorList>
    </citation>
    <scope>NUCLEOTIDE SEQUENCE [LARGE SCALE GENOMIC DNA]</scope>
    <source>
        <strain evidence="12 13">P48SEP</strain>
    </source>
</reference>
<dbReference type="InterPro" id="IPR012703">
    <property type="entry name" value="NH2EtPonate_pyrv_transaminase"/>
</dbReference>
<evidence type="ECO:0000256" key="8">
    <source>
        <dbReference type="NCBIfam" id="TIGR02326"/>
    </source>
</evidence>
<dbReference type="InterPro" id="IPR015424">
    <property type="entry name" value="PyrdxlP-dep_Trfase"/>
</dbReference>
<evidence type="ECO:0000256" key="2">
    <source>
        <dbReference type="ARBA" id="ARBA00022576"/>
    </source>
</evidence>
<evidence type="ECO:0000256" key="1">
    <source>
        <dbReference type="ARBA" id="ARBA00001933"/>
    </source>
</evidence>
<comment type="caution">
    <text evidence="12">The sequence shown here is derived from an EMBL/GenBank/DDBJ whole genome shotgun (WGS) entry which is preliminary data.</text>
</comment>
<gene>
    <name evidence="12" type="ORF">DQK91_11250</name>
</gene>
<evidence type="ECO:0000259" key="11">
    <source>
        <dbReference type="Pfam" id="PF00266"/>
    </source>
</evidence>
<proteinExistence type="inferred from homology"/>
<dbReference type="Gene3D" id="3.40.640.10">
    <property type="entry name" value="Type I PLP-dependent aspartate aminotransferase-like (Major domain)"/>
    <property type="match status" value="1"/>
</dbReference>
<evidence type="ECO:0000256" key="9">
    <source>
        <dbReference type="PIRSR" id="PIRSR000524-1"/>
    </source>
</evidence>
<dbReference type="Proteomes" id="UP000434052">
    <property type="component" value="Unassembled WGS sequence"/>
</dbReference>
<dbReference type="SUPFAM" id="SSF53383">
    <property type="entry name" value="PLP-dependent transferases"/>
    <property type="match status" value="1"/>
</dbReference>
<dbReference type="InterPro" id="IPR024169">
    <property type="entry name" value="SP_NH2Trfase/AEP_transaminase"/>
</dbReference>
<feature type="domain" description="Aminotransferase class V" evidence="11">
    <location>
        <begin position="28"/>
        <end position="307"/>
    </location>
</feature>
<dbReference type="NCBIfam" id="TIGR02326">
    <property type="entry name" value="transamin_PhnW"/>
    <property type="match status" value="1"/>
</dbReference>
<evidence type="ECO:0000256" key="10">
    <source>
        <dbReference type="PIRSR" id="PIRSR000524-50"/>
    </source>
</evidence>
<dbReference type="PIRSF" id="PIRSF000524">
    <property type="entry name" value="SPT"/>
    <property type="match status" value="1"/>
</dbReference>
<dbReference type="InterPro" id="IPR015421">
    <property type="entry name" value="PyrdxlP-dep_Trfase_major"/>
</dbReference>
<dbReference type="OrthoDB" id="9766472at2"/>
<evidence type="ECO:0000256" key="3">
    <source>
        <dbReference type="ARBA" id="ARBA00022679"/>
    </source>
</evidence>
<dbReference type="RefSeq" id="WP_144305451.1">
    <property type="nucleotide sequence ID" value="NZ_QMIF01000006.1"/>
</dbReference>
<keyword evidence="2 12" id="KW-0032">Aminotransferase</keyword>
<keyword evidence="5 12" id="KW-0670">Pyruvate</keyword>
<comment type="catalytic activity">
    <reaction evidence="7">
        <text>(2-aminoethyl)phosphonate + pyruvate = phosphonoacetaldehyde + L-alanine</text>
        <dbReference type="Rhea" id="RHEA:17021"/>
        <dbReference type="ChEBI" id="CHEBI:15361"/>
        <dbReference type="ChEBI" id="CHEBI:57418"/>
        <dbReference type="ChEBI" id="CHEBI:57972"/>
        <dbReference type="ChEBI" id="CHEBI:58383"/>
        <dbReference type="EC" id="2.6.1.37"/>
    </reaction>
</comment>
<organism evidence="12 13">
    <name type="scientific">Oceanidesulfovibrio marinus</name>
    <dbReference type="NCBI Taxonomy" id="370038"/>
    <lineage>
        <taxon>Bacteria</taxon>
        <taxon>Pseudomonadati</taxon>
        <taxon>Thermodesulfobacteriota</taxon>
        <taxon>Desulfovibrionia</taxon>
        <taxon>Desulfovibrionales</taxon>
        <taxon>Desulfovibrionaceae</taxon>
        <taxon>Oceanidesulfovibrio</taxon>
    </lineage>
</organism>
<feature type="binding site" evidence="9">
    <location>
        <position position="344"/>
    </location>
    <ligand>
        <name>substrate</name>
    </ligand>
</feature>
<protein>
    <recommendedName>
        <fullName evidence="6 8">2-aminoethylphosphonate--pyruvate transaminase</fullName>
        <ecNumber evidence="6 8">2.6.1.37</ecNumber>
    </recommendedName>
</protein>
<feature type="modified residue" description="N6-(pyridoxal phosphate)lysine" evidence="10">
    <location>
        <position position="198"/>
    </location>
</feature>
<dbReference type="EMBL" id="QMIF01000006">
    <property type="protein sequence ID" value="TVM33784.1"/>
    <property type="molecule type" value="Genomic_DNA"/>
</dbReference>
<evidence type="ECO:0000256" key="5">
    <source>
        <dbReference type="ARBA" id="ARBA00023317"/>
    </source>
</evidence>
<sequence>MDLNLIPDNPYVLLTPGPLSTSKSVRAAMFRDWCTWDAEYNDIVQAVRSRLVDLATDTPGYTSVLMQGSGTFSVESCITTAVPDDGHLLVLANGHYGERMARIAERAGIQATMLDFGETDAVEPDVVREELANDPTISHVAVVHCETTTGMLNPVEAIGSVVKEAGRIYIVDAMSSFGGIPMDMAGIGADFLVSSANKCIQGVPGFGFILARRSEMETLEGRARSLSLDAYEQWKVMEDKGGKWRFTSPTHVVRAFAQALDELQAEGGVAARHARYSENQRLLVQGMRELGFRTLLPDVLQSPIITSFLYPETGAFEFDEFYSRLKAMGYVIYPGKVTGAATFRIGTIGEFGPQDVPGLLKAVAQALDEMQGEQALGS</sequence>
<dbReference type="GO" id="GO:0019700">
    <property type="term" value="P:organic phosphonate catabolic process"/>
    <property type="evidence" value="ECO:0007669"/>
    <property type="project" value="UniProtKB-UniRule"/>
</dbReference>
<comment type="cofactor">
    <cofactor evidence="1 10">
        <name>pyridoxal 5'-phosphate</name>
        <dbReference type="ChEBI" id="CHEBI:597326"/>
    </cofactor>
</comment>
<dbReference type="InterPro" id="IPR015422">
    <property type="entry name" value="PyrdxlP-dep_Trfase_small"/>
</dbReference>
<dbReference type="HAMAP" id="MF_01376">
    <property type="entry name" value="PhnW_aminotrans_5"/>
    <property type="match status" value="1"/>
</dbReference>
<evidence type="ECO:0000256" key="6">
    <source>
        <dbReference type="ARBA" id="ARBA00044521"/>
    </source>
</evidence>
<dbReference type="EC" id="2.6.1.37" evidence="6 8"/>
<dbReference type="PANTHER" id="PTHR42778">
    <property type="entry name" value="2-AMINOETHYLPHOSPHONATE--PYRUVATE TRANSAMINASE"/>
    <property type="match status" value="1"/>
</dbReference>